<evidence type="ECO:0000313" key="9">
    <source>
        <dbReference type="Proteomes" id="UP000198847"/>
    </source>
</evidence>
<dbReference type="AlphaFoldDB" id="A0A1H8URW9"/>
<dbReference type="GO" id="GO:0016301">
    <property type="term" value="F:kinase activity"/>
    <property type="evidence" value="ECO:0007669"/>
    <property type="project" value="UniProtKB-KW"/>
</dbReference>
<evidence type="ECO:0000256" key="1">
    <source>
        <dbReference type="ARBA" id="ARBA00022448"/>
    </source>
</evidence>
<name>A0A1H8URW9_9FIRM</name>
<evidence type="ECO:0000256" key="2">
    <source>
        <dbReference type="ARBA" id="ARBA00022553"/>
    </source>
</evidence>
<sequence>MKIIGVAACVAGIAHTYIAREKLMKAAARAGHDIHMETQGTIGTEHALTPEQIKAADIVILAIDIKIKDKERFNGKKIIEVPTEVVVHSANALIKKMEEIVK</sequence>
<gene>
    <name evidence="8" type="ORF">SAMN04490178_10990</name>
</gene>
<dbReference type="Proteomes" id="UP000198847">
    <property type="component" value="Unassembled WGS sequence"/>
</dbReference>
<evidence type="ECO:0000256" key="4">
    <source>
        <dbReference type="ARBA" id="ARBA00022679"/>
    </source>
</evidence>
<evidence type="ECO:0000256" key="3">
    <source>
        <dbReference type="ARBA" id="ARBA00022597"/>
    </source>
</evidence>
<protein>
    <submittedName>
        <fullName evidence="8">PTS system IIB component, Fru family</fullName>
    </submittedName>
</protein>
<dbReference type="RefSeq" id="WP_091746228.1">
    <property type="nucleotide sequence ID" value="NZ_FODY01000009.1"/>
</dbReference>
<dbReference type="InterPro" id="IPR036095">
    <property type="entry name" value="PTS_EIIB-like_sf"/>
</dbReference>
<evidence type="ECO:0000256" key="5">
    <source>
        <dbReference type="ARBA" id="ARBA00022683"/>
    </source>
</evidence>
<keyword evidence="9" id="KW-1185">Reference proteome</keyword>
<dbReference type="GO" id="GO:0090563">
    <property type="term" value="F:protein-phosphocysteine-sugar phosphotransferase activity"/>
    <property type="evidence" value="ECO:0007669"/>
    <property type="project" value="TreeGrafter"/>
</dbReference>
<organism evidence="8 9">
    <name type="scientific">Propionispora vibrioides</name>
    <dbReference type="NCBI Taxonomy" id="112903"/>
    <lineage>
        <taxon>Bacteria</taxon>
        <taxon>Bacillati</taxon>
        <taxon>Bacillota</taxon>
        <taxon>Negativicutes</taxon>
        <taxon>Selenomonadales</taxon>
        <taxon>Sporomusaceae</taxon>
        <taxon>Propionispora</taxon>
    </lineage>
</organism>
<keyword evidence="1" id="KW-0813">Transport</keyword>
<keyword evidence="3" id="KW-0762">Sugar transport</keyword>
<dbReference type="PANTHER" id="PTHR30505">
    <property type="entry name" value="FRUCTOSE-LIKE PERMEASE"/>
    <property type="match status" value="1"/>
</dbReference>
<proteinExistence type="predicted"/>
<dbReference type="PANTHER" id="PTHR30505:SF0">
    <property type="entry name" value="FRUCTOSE-LIKE PTS SYSTEM EIIBC COMPONENT-RELATED"/>
    <property type="match status" value="1"/>
</dbReference>
<evidence type="ECO:0000313" key="8">
    <source>
        <dbReference type="EMBL" id="SEP05753.1"/>
    </source>
</evidence>
<dbReference type="InterPro" id="IPR013011">
    <property type="entry name" value="PTS_EIIB_2"/>
</dbReference>
<dbReference type="InterPro" id="IPR003353">
    <property type="entry name" value="PTS_IIB_fruc"/>
</dbReference>
<dbReference type="Gene3D" id="3.40.50.2300">
    <property type="match status" value="1"/>
</dbReference>
<accession>A0A1H8URW9</accession>
<dbReference type="SUPFAM" id="SSF52794">
    <property type="entry name" value="PTS system IIB component-like"/>
    <property type="match status" value="1"/>
</dbReference>
<keyword evidence="4" id="KW-0808">Transferase</keyword>
<dbReference type="Pfam" id="PF02302">
    <property type="entry name" value="PTS_IIB"/>
    <property type="match status" value="1"/>
</dbReference>
<dbReference type="GO" id="GO:0005886">
    <property type="term" value="C:plasma membrane"/>
    <property type="evidence" value="ECO:0007669"/>
    <property type="project" value="TreeGrafter"/>
</dbReference>
<keyword evidence="5" id="KW-0598">Phosphotransferase system</keyword>
<dbReference type="InterPro" id="IPR050864">
    <property type="entry name" value="Bacterial_PTS_Sugar_Transport"/>
</dbReference>
<dbReference type="GO" id="GO:0022877">
    <property type="term" value="F:protein-N(PI)-phosphohistidine-fructose phosphotransferase system transporter activity"/>
    <property type="evidence" value="ECO:0007669"/>
    <property type="project" value="InterPro"/>
</dbReference>
<reference evidence="8 9" key="1">
    <citation type="submission" date="2016-10" db="EMBL/GenBank/DDBJ databases">
        <authorList>
            <person name="de Groot N.N."/>
        </authorList>
    </citation>
    <scope>NUCLEOTIDE SEQUENCE [LARGE SCALE GENOMIC DNA]</scope>
    <source>
        <strain evidence="8 9">DSM 13305</strain>
    </source>
</reference>
<evidence type="ECO:0000256" key="6">
    <source>
        <dbReference type="ARBA" id="ARBA00022777"/>
    </source>
</evidence>
<dbReference type="STRING" id="112903.SAMN04490178_10990"/>
<dbReference type="PROSITE" id="PS51099">
    <property type="entry name" value="PTS_EIIB_TYPE_2"/>
    <property type="match status" value="1"/>
</dbReference>
<dbReference type="InterPro" id="IPR003501">
    <property type="entry name" value="PTS_EIIB_2/3"/>
</dbReference>
<keyword evidence="2" id="KW-0597">Phosphoprotein</keyword>
<feature type="domain" description="PTS EIIB type-2" evidence="7">
    <location>
        <begin position="1"/>
        <end position="99"/>
    </location>
</feature>
<dbReference type="EMBL" id="FODY01000009">
    <property type="protein sequence ID" value="SEP05753.1"/>
    <property type="molecule type" value="Genomic_DNA"/>
</dbReference>
<dbReference type="OrthoDB" id="9782569at2"/>
<evidence type="ECO:0000259" key="7">
    <source>
        <dbReference type="PROSITE" id="PS51099"/>
    </source>
</evidence>
<keyword evidence="6" id="KW-0418">Kinase</keyword>
<dbReference type="GO" id="GO:0009401">
    <property type="term" value="P:phosphoenolpyruvate-dependent sugar phosphotransferase system"/>
    <property type="evidence" value="ECO:0007669"/>
    <property type="project" value="UniProtKB-KW"/>
</dbReference>
<dbReference type="CDD" id="cd05569">
    <property type="entry name" value="PTS_IIB_fructose"/>
    <property type="match status" value="1"/>
</dbReference>
<dbReference type="NCBIfam" id="TIGR00829">
    <property type="entry name" value="FRU"/>
    <property type="match status" value="1"/>
</dbReference>